<evidence type="ECO:0008006" key="6">
    <source>
        <dbReference type="Google" id="ProtNLM"/>
    </source>
</evidence>
<feature type="region of interest" description="Disordered" evidence="1">
    <location>
        <begin position="146"/>
        <end position="205"/>
    </location>
</feature>
<accession>A0A5P2XLC8</accession>
<evidence type="ECO:0000313" key="2">
    <source>
        <dbReference type="EMBL" id="MBB5102123.1"/>
    </source>
</evidence>
<protein>
    <recommendedName>
        <fullName evidence="6">DUF3618 domain-containing protein</fullName>
    </recommendedName>
</protein>
<keyword evidence="5" id="KW-1185">Reference proteome</keyword>
<name>A0A5P2XLC8_STRST</name>
<dbReference type="OrthoDB" id="4578793at2"/>
<evidence type="ECO:0000313" key="5">
    <source>
        <dbReference type="Proteomes" id="UP000549009"/>
    </source>
</evidence>
<evidence type="ECO:0000256" key="1">
    <source>
        <dbReference type="SAM" id="MobiDB-lite"/>
    </source>
</evidence>
<dbReference type="EMBL" id="JACHJD010000002">
    <property type="protein sequence ID" value="MBB5102123.1"/>
    <property type="molecule type" value="Genomic_DNA"/>
</dbReference>
<reference evidence="2 5" key="2">
    <citation type="submission" date="2020-08" db="EMBL/GenBank/DDBJ databases">
        <title>Genomic Encyclopedia of Type Strains, Phase III (KMG-III): the genomes of soil and plant-associated and newly described type strains.</title>
        <authorList>
            <person name="Whitman W."/>
        </authorList>
    </citation>
    <scope>NUCLEOTIDE SEQUENCE [LARGE SCALE GENOMIC DNA]</scope>
    <source>
        <strain evidence="2 5">CECT 3146</strain>
    </source>
</reference>
<evidence type="ECO:0000313" key="4">
    <source>
        <dbReference type="Proteomes" id="UP000326505"/>
    </source>
</evidence>
<gene>
    <name evidence="3" type="ORF">CP982_38845</name>
    <name evidence="2" type="ORF">FHS40_001176</name>
</gene>
<dbReference type="AlphaFoldDB" id="A0A5P2XLC8"/>
<feature type="compositionally biased region" description="Pro residues" evidence="1">
    <location>
        <begin position="190"/>
        <end position="205"/>
    </location>
</feature>
<sequence>MDRSDRPHETGRDRATGHSAADAAREGAADVLHESAAQGRDLYERMREQAVDEAEAQLRRLAATIRDVSTDLRHMGDSAKPDSPAASLVRQAAGGGHRVADRIEHRGAADLLDDVRHFARRRPGLFLIGAALAGFAASRVGRGTAAAEPATADEPGREVPATAYTPDPALAPGEGPPPMPRLGTSGTAAPEPPGPTPPPPPGRGW</sequence>
<evidence type="ECO:0000313" key="3">
    <source>
        <dbReference type="EMBL" id="QEV63925.1"/>
    </source>
</evidence>
<organism evidence="3 4">
    <name type="scientific">Streptomyces spectabilis</name>
    <dbReference type="NCBI Taxonomy" id="68270"/>
    <lineage>
        <taxon>Bacteria</taxon>
        <taxon>Bacillati</taxon>
        <taxon>Actinomycetota</taxon>
        <taxon>Actinomycetes</taxon>
        <taxon>Kitasatosporales</taxon>
        <taxon>Streptomycetaceae</taxon>
        <taxon>Streptomyces</taxon>
    </lineage>
</organism>
<feature type="region of interest" description="Disordered" evidence="1">
    <location>
        <begin position="1"/>
        <end position="36"/>
    </location>
</feature>
<dbReference type="RefSeq" id="WP_150514780.1">
    <property type="nucleotide sequence ID" value="NZ_BMSQ01000009.1"/>
</dbReference>
<proteinExistence type="predicted"/>
<dbReference type="Proteomes" id="UP000326505">
    <property type="component" value="Chromosome"/>
</dbReference>
<dbReference type="EMBL" id="CP023690">
    <property type="protein sequence ID" value="QEV63925.1"/>
    <property type="molecule type" value="Genomic_DNA"/>
</dbReference>
<reference evidence="3 4" key="1">
    <citation type="submission" date="2017-09" db="EMBL/GenBank/DDBJ databases">
        <authorList>
            <person name="Lee N."/>
            <person name="Cho B.-K."/>
        </authorList>
    </citation>
    <scope>NUCLEOTIDE SEQUENCE [LARGE SCALE GENOMIC DNA]</scope>
    <source>
        <strain evidence="3 4">ATCC 27465</strain>
    </source>
</reference>
<dbReference type="Proteomes" id="UP000549009">
    <property type="component" value="Unassembled WGS sequence"/>
</dbReference>
<feature type="compositionally biased region" description="Basic and acidic residues" evidence="1">
    <location>
        <begin position="23"/>
        <end position="33"/>
    </location>
</feature>
<dbReference type="KEGG" id="sspb:CP982_38845"/>
<feature type="compositionally biased region" description="Basic and acidic residues" evidence="1">
    <location>
        <begin position="1"/>
        <end position="16"/>
    </location>
</feature>